<dbReference type="SUPFAM" id="SSF57667">
    <property type="entry name" value="beta-beta-alpha zinc fingers"/>
    <property type="match status" value="3"/>
</dbReference>
<evidence type="ECO:0000313" key="12">
    <source>
        <dbReference type="Proteomes" id="UP000014760"/>
    </source>
</evidence>
<evidence type="ECO:0000256" key="1">
    <source>
        <dbReference type="ARBA" id="ARBA00004123"/>
    </source>
</evidence>
<dbReference type="EMBL" id="KB310004">
    <property type="protein sequence ID" value="ELT92767.1"/>
    <property type="molecule type" value="Genomic_DNA"/>
</dbReference>
<comment type="subcellular location">
    <subcellularLocation>
        <location evidence="1">Nucleus</location>
    </subcellularLocation>
</comment>
<keyword evidence="12" id="KW-1185">Reference proteome</keyword>
<evidence type="ECO:0000256" key="5">
    <source>
        <dbReference type="ARBA" id="ARBA00022833"/>
    </source>
</evidence>
<keyword evidence="5" id="KW-0862">Zinc</keyword>
<keyword evidence="6" id="KW-0238">DNA-binding</keyword>
<keyword evidence="7" id="KW-0539">Nucleus</keyword>
<feature type="domain" description="C2H2-type" evidence="9">
    <location>
        <begin position="765"/>
        <end position="793"/>
    </location>
</feature>
<dbReference type="PROSITE" id="PS00028">
    <property type="entry name" value="ZINC_FINGER_C2H2_1"/>
    <property type="match status" value="4"/>
</dbReference>
<evidence type="ECO:0000256" key="4">
    <source>
        <dbReference type="ARBA" id="ARBA00022771"/>
    </source>
</evidence>
<dbReference type="GO" id="GO:0001228">
    <property type="term" value="F:DNA-binding transcription activator activity, RNA polymerase II-specific"/>
    <property type="evidence" value="ECO:0007669"/>
    <property type="project" value="TreeGrafter"/>
</dbReference>
<evidence type="ECO:0000313" key="10">
    <source>
        <dbReference type="EMBL" id="ELT92767.1"/>
    </source>
</evidence>
<dbReference type="HOGENOM" id="CLU_304072_0_0_1"/>
<evidence type="ECO:0000256" key="8">
    <source>
        <dbReference type="PROSITE-ProRule" id="PRU00042"/>
    </source>
</evidence>
<evidence type="ECO:0000256" key="3">
    <source>
        <dbReference type="ARBA" id="ARBA00022737"/>
    </source>
</evidence>
<dbReference type="PANTHER" id="PTHR24376:SF243">
    <property type="entry name" value="C2H2-TYPE DOMAIN-CONTAINING PROTEIN"/>
    <property type="match status" value="1"/>
</dbReference>
<keyword evidence="3" id="KW-0677">Repeat</keyword>
<dbReference type="Proteomes" id="UP000014760">
    <property type="component" value="Unassembled WGS sequence"/>
</dbReference>
<name>R7TH26_CAPTE</name>
<dbReference type="Gene3D" id="3.30.160.60">
    <property type="entry name" value="Classic Zinc Finger"/>
    <property type="match status" value="6"/>
</dbReference>
<evidence type="ECO:0000256" key="7">
    <source>
        <dbReference type="ARBA" id="ARBA00023242"/>
    </source>
</evidence>
<reference evidence="11" key="3">
    <citation type="submission" date="2015-06" db="UniProtKB">
        <authorList>
            <consortium name="EnsemblMetazoa"/>
        </authorList>
    </citation>
    <scope>IDENTIFICATION</scope>
</reference>
<sequence>MMQQAERSPIEGFAAQVFFSPASISPQWLCCLCKETQLFSENSFRSHFDELHAKTSFSAQITVNVSVIDDCNINQNHSNSFDFEWHPSNSVESVSADLEAGAIEQSLQILSDTNELERNLEDFLLQDDVVMDDLSIAPKREPSKKQRWFKRNTCCTCGKKGFHSHASFHVHMRMHPTVSCEYCMEDSGNCAEDSEQTDLAAEEVSDLNDLSQITELTTVSPAELLSDEPPVIEDKKKRIECQECGVQNLANHRAYHVHLRGHAHRKGADIKCVYCEKVLSAEGAWAKTAKEDSLQCEFCGEMAASHKEHHKHISTHINHTKHPINCGYCGKRIRKNCVKEGEKPLYECVHCEWKANGLHYNFHRHQIKHLPWEDSTFTCQYCKKSFTKAQLQEYFKKKYTDKSQFKCAQCAYITHVHAHHHQHLLNHKQFDASSSTVCSFCDQDVTSTVVSDQPVSSSSFECSQCPFGPGQEDELKRHLQLEHGVDQGIYEFACDDCDYRTHDMASAKRHQFTHEKKEMSQKNEYQCGECNFSCTRESILKCHMEIHNGQKPLVKCSVCGYVNESQKGLLCHMRQTHNLAPKVCAECGAIFTKIEDLESHLGSEHGITDSALLCTHCGKLSRDEEKHLRHVASHAKSTDSEQKKSKEEKKVLKCEHCDFSTEGALTLRRHVLCHADSFFQCHLCAEMCDTAQSLDAHKETAHPLNDQCTECPACNKTFKSFAQLQWHNSKQHKSKATYKCSECNFTSQRIGNMKRHKEKHSKSDHQCTLCDYKSTSERYMASHYRKSHLVEPPVQFASTSGTKVEKKKGLPRQSNKVVCDLCGLLINKATIKNHKKRHLGVRPLKCQYTNCQYSCVTSSELSSHIKRRHLGVKIPSRKSRHVCYVCGYSTCEKYRLMQHLQKTHRMNSLQQDDLASDNQLSLLLDQNNFDALQIEMPNQILSGEPPHTLSDVKVMNEEVDWADAAASVVNNDTSFEYL</sequence>
<organism evidence="10">
    <name type="scientific">Capitella teleta</name>
    <name type="common">Polychaete worm</name>
    <dbReference type="NCBI Taxonomy" id="283909"/>
    <lineage>
        <taxon>Eukaryota</taxon>
        <taxon>Metazoa</taxon>
        <taxon>Spiralia</taxon>
        <taxon>Lophotrochozoa</taxon>
        <taxon>Annelida</taxon>
        <taxon>Polychaeta</taxon>
        <taxon>Sedentaria</taxon>
        <taxon>Scolecida</taxon>
        <taxon>Capitellidae</taxon>
        <taxon>Capitella</taxon>
    </lineage>
</organism>
<reference evidence="12" key="1">
    <citation type="submission" date="2012-12" db="EMBL/GenBank/DDBJ databases">
        <authorList>
            <person name="Hellsten U."/>
            <person name="Grimwood J."/>
            <person name="Chapman J.A."/>
            <person name="Shapiro H."/>
            <person name="Aerts A."/>
            <person name="Otillar R.P."/>
            <person name="Terry A.Y."/>
            <person name="Boore J.L."/>
            <person name="Simakov O."/>
            <person name="Marletaz F."/>
            <person name="Cho S.-J."/>
            <person name="Edsinger-Gonzales E."/>
            <person name="Havlak P."/>
            <person name="Kuo D.-H."/>
            <person name="Larsson T."/>
            <person name="Lv J."/>
            <person name="Arendt D."/>
            <person name="Savage R."/>
            <person name="Osoegawa K."/>
            <person name="de Jong P."/>
            <person name="Lindberg D.R."/>
            <person name="Seaver E.C."/>
            <person name="Weisblat D.A."/>
            <person name="Putnam N.H."/>
            <person name="Grigoriev I.V."/>
            <person name="Rokhsar D.S."/>
        </authorList>
    </citation>
    <scope>NUCLEOTIDE SEQUENCE</scope>
    <source>
        <strain evidence="12">I ESC-2004</strain>
    </source>
</reference>
<dbReference type="GO" id="GO:0008270">
    <property type="term" value="F:zinc ion binding"/>
    <property type="evidence" value="ECO:0007669"/>
    <property type="project" value="UniProtKB-KW"/>
</dbReference>
<evidence type="ECO:0000256" key="2">
    <source>
        <dbReference type="ARBA" id="ARBA00022723"/>
    </source>
</evidence>
<feature type="domain" description="C2H2-type" evidence="9">
    <location>
        <begin position="738"/>
        <end position="765"/>
    </location>
</feature>
<dbReference type="GO" id="GO:0005634">
    <property type="term" value="C:nucleus"/>
    <property type="evidence" value="ECO:0007669"/>
    <property type="project" value="UniProtKB-SubCell"/>
</dbReference>
<feature type="domain" description="C2H2-type" evidence="9">
    <location>
        <begin position="525"/>
        <end position="552"/>
    </location>
</feature>
<dbReference type="OMA" id="DICNIRF"/>
<feature type="domain" description="C2H2-type" evidence="9">
    <location>
        <begin position="709"/>
        <end position="737"/>
    </location>
</feature>
<reference evidence="10 12" key="2">
    <citation type="journal article" date="2013" name="Nature">
        <title>Insights into bilaterian evolution from three spiralian genomes.</title>
        <authorList>
            <person name="Simakov O."/>
            <person name="Marletaz F."/>
            <person name="Cho S.J."/>
            <person name="Edsinger-Gonzales E."/>
            <person name="Havlak P."/>
            <person name="Hellsten U."/>
            <person name="Kuo D.H."/>
            <person name="Larsson T."/>
            <person name="Lv J."/>
            <person name="Arendt D."/>
            <person name="Savage R."/>
            <person name="Osoegawa K."/>
            <person name="de Jong P."/>
            <person name="Grimwood J."/>
            <person name="Chapman J.A."/>
            <person name="Shapiro H."/>
            <person name="Aerts A."/>
            <person name="Otillar R.P."/>
            <person name="Terry A.Y."/>
            <person name="Boore J.L."/>
            <person name="Grigoriev I.V."/>
            <person name="Lindberg D.R."/>
            <person name="Seaver E.C."/>
            <person name="Weisblat D.A."/>
            <person name="Putnam N.H."/>
            <person name="Rokhsar D.S."/>
        </authorList>
    </citation>
    <scope>NUCLEOTIDE SEQUENCE</scope>
    <source>
        <strain evidence="10 12">I ESC-2004</strain>
    </source>
</reference>
<dbReference type="SMART" id="SM00355">
    <property type="entry name" value="ZnF_C2H2"/>
    <property type="match status" value="20"/>
</dbReference>
<dbReference type="AlphaFoldDB" id="R7TH26"/>
<evidence type="ECO:0000313" key="11">
    <source>
        <dbReference type="EnsemblMetazoa" id="CapteP228040"/>
    </source>
</evidence>
<dbReference type="GO" id="GO:0000978">
    <property type="term" value="F:RNA polymerase II cis-regulatory region sequence-specific DNA binding"/>
    <property type="evidence" value="ECO:0007669"/>
    <property type="project" value="TreeGrafter"/>
</dbReference>
<keyword evidence="4 8" id="KW-0863">Zinc-finger</keyword>
<dbReference type="InterPro" id="IPR036236">
    <property type="entry name" value="Znf_C2H2_sf"/>
</dbReference>
<proteinExistence type="predicted"/>
<dbReference type="PANTHER" id="PTHR24376">
    <property type="entry name" value="ZINC FINGER PROTEIN"/>
    <property type="match status" value="1"/>
</dbReference>
<dbReference type="EnsemblMetazoa" id="CapteT228040">
    <property type="protein sequence ID" value="CapteP228040"/>
    <property type="gene ID" value="CapteG228040"/>
</dbReference>
<keyword evidence="2" id="KW-0479">Metal-binding</keyword>
<dbReference type="PROSITE" id="PS50157">
    <property type="entry name" value="ZINC_FINGER_C2H2_2"/>
    <property type="match status" value="4"/>
</dbReference>
<dbReference type="OrthoDB" id="3561125at2759"/>
<evidence type="ECO:0000256" key="6">
    <source>
        <dbReference type="ARBA" id="ARBA00023125"/>
    </source>
</evidence>
<evidence type="ECO:0000259" key="9">
    <source>
        <dbReference type="PROSITE" id="PS50157"/>
    </source>
</evidence>
<dbReference type="InterPro" id="IPR013087">
    <property type="entry name" value="Znf_C2H2_type"/>
</dbReference>
<protein>
    <recommendedName>
        <fullName evidence="9">C2H2-type domain-containing protein</fullName>
    </recommendedName>
</protein>
<dbReference type="EMBL" id="AMQN01002759">
    <property type="status" value="NOT_ANNOTATED_CDS"/>
    <property type="molecule type" value="Genomic_DNA"/>
</dbReference>
<dbReference type="STRING" id="283909.R7TH26"/>
<accession>R7TH26</accession>
<gene>
    <name evidence="10" type="ORF">CAPTEDRAFT_228040</name>
</gene>